<evidence type="ECO:0000313" key="2">
    <source>
        <dbReference type="Proteomes" id="UP001230915"/>
    </source>
</evidence>
<dbReference type="RefSeq" id="WP_308862688.1">
    <property type="nucleotide sequence ID" value="NZ_JAVHUL010000001.1"/>
</dbReference>
<reference evidence="1 2" key="1">
    <citation type="submission" date="2023-08" db="EMBL/GenBank/DDBJ databases">
        <title>Mesonia sp. MT50, isolated from deep-sea sediment of the Mariana Trench.</title>
        <authorList>
            <person name="Fu H."/>
        </authorList>
    </citation>
    <scope>NUCLEOTIDE SEQUENCE [LARGE SCALE GENOMIC DNA]</scope>
    <source>
        <strain evidence="1 2">MT50</strain>
    </source>
</reference>
<accession>A0ABU0ZXB1</accession>
<proteinExistence type="predicted"/>
<dbReference type="EMBL" id="JAVHUL010000001">
    <property type="protein sequence ID" value="MDQ7916081.1"/>
    <property type="molecule type" value="Genomic_DNA"/>
</dbReference>
<comment type="caution">
    <text evidence="1">The sequence shown here is derived from an EMBL/GenBank/DDBJ whole genome shotgun (WGS) entry which is preliminary data.</text>
</comment>
<name>A0ABU0ZXB1_9FLAO</name>
<gene>
    <name evidence="1" type="ORF">RBU60_00695</name>
</gene>
<protein>
    <submittedName>
        <fullName evidence="1">Uncharacterized protein</fullName>
    </submittedName>
</protein>
<evidence type="ECO:0000313" key="1">
    <source>
        <dbReference type="EMBL" id="MDQ7916081.1"/>
    </source>
</evidence>
<dbReference type="Proteomes" id="UP001230915">
    <property type="component" value="Unassembled WGS sequence"/>
</dbReference>
<sequence>MAEQELPFYDLIVYNAFKDSISEEEKEELRPLIKELIVLLKAAINKPNFWK</sequence>
<organism evidence="1 2">
    <name type="scientific">Mesonia profundi</name>
    <dbReference type="NCBI Taxonomy" id="3070998"/>
    <lineage>
        <taxon>Bacteria</taxon>
        <taxon>Pseudomonadati</taxon>
        <taxon>Bacteroidota</taxon>
        <taxon>Flavobacteriia</taxon>
        <taxon>Flavobacteriales</taxon>
        <taxon>Flavobacteriaceae</taxon>
        <taxon>Mesonia</taxon>
    </lineage>
</organism>
<keyword evidence="2" id="KW-1185">Reference proteome</keyword>